<feature type="region of interest" description="Disordered" evidence="1">
    <location>
        <begin position="1"/>
        <end position="33"/>
    </location>
</feature>
<protein>
    <submittedName>
        <fullName evidence="2">Uncharacterized protein</fullName>
    </submittedName>
</protein>
<dbReference type="Proteomes" id="UP000024635">
    <property type="component" value="Unassembled WGS sequence"/>
</dbReference>
<name>A0A016UEB5_9BILA</name>
<evidence type="ECO:0000256" key="1">
    <source>
        <dbReference type="SAM" id="MobiDB-lite"/>
    </source>
</evidence>
<comment type="caution">
    <text evidence="2">The sequence shown here is derived from an EMBL/GenBank/DDBJ whole genome shotgun (WGS) entry which is preliminary data.</text>
</comment>
<proteinExistence type="predicted"/>
<gene>
    <name evidence="2" type="primary">Acey_s0044.g1029</name>
    <name evidence="2" type="ORF">Y032_0044g1029</name>
</gene>
<keyword evidence="3" id="KW-1185">Reference proteome</keyword>
<feature type="compositionally biased region" description="Low complexity" evidence="1">
    <location>
        <begin position="1"/>
        <end position="30"/>
    </location>
</feature>
<dbReference type="EMBL" id="JARK01001380">
    <property type="protein sequence ID" value="EYC13197.1"/>
    <property type="molecule type" value="Genomic_DNA"/>
</dbReference>
<evidence type="ECO:0000313" key="3">
    <source>
        <dbReference type="Proteomes" id="UP000024635"/>
    </source>
</evidence>
<sequence length="71" mass="7788">MRSTLTTTEQTLTSTANSRTMTTPTKTTTTELPVHSCDPRIESAEDSMVLEQTVPSSLPVSSAEEFIFNHL</sequence>
<reference evidence="3" key="1">
    <citation type="journal article" date="2015" name="Nat. Genet.">
        <title>The genome and transcriptome of the zoonotic hookworm Ancylostoma ceylanicum identify infection-specific gene families.</title>
        <authorList>
            <person name="Schwarz E.M."/>
            <person name="Hu Y."/>
            <person name="Antoshechkin I."/>
            <person name="Miller M.M."/>
            <person name="Sternberg P.W."/>
            <person name="Aroian R.V."/>
        </authorList>
    </citation>
    <scope>NUCLEOTIDE SEQUENCE</scope>
    <source>
        <strain evidence="3">HY135</strain>
    </source>
</reference>
<evidence type="ECO:0000313" key="2">
    <source>
        <dbReference type="EMBL" id="EYC13197.1"/>
    </source>
</evidence>
<accession>A0A016UEB5</accession>
<dbReference type="AlphaFoldDB" id="A0A016UEB5"/>
<organism evidence="2 3">
    <name type="scientific">Ancylostoma ceylanicum</name>
    <dbReference type="NCBI Taxonomy" id="53326"/>
    <lineage>
        <taxon>Eukaryota</taxon>
        <taxon>Metazoa</taxon>
        <taxon>Ecdysozoa</taxon>
        <taxon>Nematoda</taxon>
        <taxon>Chromadorea</taxon>
        <taxon>Rhabditida</taxon>
        <taxon>Rhabditina</taxon>
        <taxon>Rhabditomorpha</taxon>
        <taxon>Strongyloidea</taxon>
        <taxon>Ancylostomatidae</taxon>
        <taxon>Ancylostomatinae</taxon>
        <taxon>Ancylostoma</taxon>
    </lineage>
</organism>